<evidence type="ECO:0000256" key="4">
    <source>
        <dbReference type="ARBA" id="ARBA00022643"/>
    </source>
</evidence>
<comment type="caution">
    <text evidence="7">The sequence shown here is derived from an EMBL/GenBank/DDBJ whole genome shotgun (WGS) entry which is preliminary data.</text>
</comment>
<evidence type="ECO:0000256" key="1">
    <source>
        <dbReference type="ARBA" id="ARBA00001917"/>
    </source>
</evidence>
<comment type="similarity">
    <text evidence="2">Belongs to the nitroreductase family.</text>
</comment>
<reference evidence="7 8" key="1">
    <citation type="journal article" date="2016" name="Environ. Microbiol.">
        <title>Genomic resolution of a cold subsurface aquifer community provides metabolic insights for novel microbes adapted to high CO concentrations.</title>
        <authorList>
            <person name="Probst A.J."/>
            <person name="Castelle C.J."/>
            <person name="Singh A."/>
            <person name="Brown C.T."/>
            <person name="Anantharaman K."/>
            <person name="Sharon I."/>
            <person name="Hug L.A."/>
            <person name="Burstein D."/>
            <person name="Emerson J.B."/>
            <person name="Thomas B.C."/>
            <person name="Banfield J.F."/>
        </authorList>
    </citation>
    <scope>NUCLEOTIDE SEQUENCE [LARGE SCALE GENOMIC DNA]</scope>
    <source>
        <strain evidence="7">CG1_02_37_22</strain>
    </source>
</reference>
<dbReference type="GO" id="GO:0016491">
    <property type="term" value="F:oxidoreductase activity"/>
    <property type="evidence" value="ECO:0007669"/>
    <property type="project" value="UniProtKB-KW"/>
</dbReference>
<dbReference type="SUPFAM" id="SSF55469">
    <property type="entry name" value="FMN-dependent nitroreductase-like"/>
    <property type="match status" value="1"/>
</dbReference>
<evidence type="ECO:0000313" key="7">
    <source>
        <dbReference type="EMBL" id="OIO13096.1"/>
    </source>
</evidence>
<keyword evidence="3" id="KW-0285">Flavoprotein</keyword>
<evidence type="ECO:0000313" key="8">
    <source>
        <dbReference type="Proteomes" id="UP000183120"/>
    </source>
</evidence>
<feature type="domain" description="Nitroreductase" evidence="6">
    <location>
        <begin position="7"/>
        <end position="59"/>
    </location>
</feature>
<keyword evidence="4" id="KW-0288">FMN</keyword>
<dbReference type="AlphaFoldDB" id="A0A1J4TN52"/>
<organism evidence="7 8">
    <name type="scientific">Candidatus Gottesmanbacteria bacterium CG1_02_37_22</name>
    <dbReference type="NCBI Taxonomy" id="1805209"/>
    <lineage>
        <taxon>Bacteria</taxon>
        <taxon>Candidatus Gottesmaniibacteriota</taxon>
    </lineage>
</organism>
<dbReference type="Pfam" id="PF00881">
    <property type="entry name" value="Nitroreductase"/>
    <property type="match status" value="2"/>
</dbReference>
<name>A0A1J4TN52_9BACT</name>
<evidence type="ECO:0000256" key="2">
    <source>
        <dbReference type="ARBA" id="ARBA00007118"/>
    </source>
</evidence>
<feature type="domain" description="Nitroreductase" evidence="6">
    <location>
        <begin position="67"/>
        <end position="151"/>
    </location>
</feature>
<dbReference type="InterPro" id="IPR029479">
    <property type="entry name" value="Nitroreductase"/>
</dbReference>
<keyword evidence="5" id="KW-0560">Oxidoreductase</keyword>
<dbReference type="InterPro" id="IPR000415">
    <property type="entry name" value="Nitroreductase-like"/>
</dbReference>
<dbReference type="Gene3D" id="3.40.109.10">
    <property type="entry name" value="NADH Oxidase"/>
    <property type="match status" value="1"/>
</dbReference>
<proteinExistence type="inferred from homology"/>
<evidence type="ECO:0000259" key="6">
    <source>
        <dbReference type="Pfam" id="PF00881"/>
    </source>
</evidence>
<gene>
    <name evidence="7" type="ORF">AUJ73_04280</name>
</gene>
<dbReference type="PANTHER" id="PTHR43673">
    <property type="entry name" value="NAD(P)H NITROREDUCTASE YDGI-RELATED"/>
    <property type="match status" value="1"/>
</dbReference>
<protein>
    <recommendedName>
        <fullName evidence="6">Nitroreductase domain-containing protein</fullName>
    </recommendedName>
</protein>
<sequence length="173" mass="19754">MDFFEVVKKRKAIRQFEADKTIPKKDIDKIVEYTNLAPSARNLQGYKIFIIQKKAIIKIFPCFYNQRSDFIKNASIILIFCLDPEMSEKQFGERGKNLYSLQDATIAATFAMLTATALGYATCWVGNFDELEVKRVLKTSLRPVASIIVGYSKENPNRPERNKAKTISEIITS</sequence>
<comment type="cofactor">
    <cofactor evidence="1">
        <name>FMN</name>
        <dbReference type="ChEBI" id="CHEBI:58210"/>
    </cofactor>
</comment>
<dbReference type="PANTHER" id="PTHR43673:SF2">
    <property type="entry name" value="NITROREDUCTASE"/>
    <property type="match status" value="1"/>
</dbReference>
<evidence type="ECO:0000256" key="3">
    <source>
        <dbReference type="ARBA" id="ARBA00022630"/>
    </source>
</evidence>
<dbReference type="STRING" id="1805209.AUJ73_04280"/>
<dbReference type="EMBL" id="MNUY01000068">
    <property type="protein sequence ID" value="OIO13096.1"/>
    <property type="molecule type" value="Genomic_DNA"/>
</dbReference>
<evidence type="ECO:0000256" key="5">
    <source>
        <dbReference type="ARBA" id="ARBA00023002"/>
    </source>
</evidence>
<dbReference type="Proteomes" id="UP000183120">
    <property type="component" value="Unassembled WGS sequence"/>
</dbReference>
<accession>A0A1J4TN52</accession>